<dbReference type="EMBL" id="CAJOBG010002638">
    <property type="protein sequence ID" value="CAF4019386.1"/>
    <property type="molecule type" value="Genomic_DNA"/>
</dbReference>
<evidence type="ECO:0000313" key="6">
    <source>
        <dbReference type="Proteomes" id="UP000663866"/>
    </source>
</evidence>
<dbReference type="Gene3D" id="2.170.16.10">
    <property type="entry name" value="Hedgehog/Intein (Hint) domain"/>
    <property type="match status" value="1"/>
</dbReference>
<dbReference type="GO" id="GO:0016540">
    <property type="term" value="P:protein autoprocessing"/>
    <property type="evidence" value="ECO:0007669"/>
    <property type="project" value="InterPro"/>
</dbReference>
<feature type="transmembrane region" description="Helical" evidence="2">
    <location>
        <begin position="114"/>
        <end position="139"/>
    </location>
</feature>
<feature type="transmembrane region" description="Helical" evidence="2">
    <location>
        <begin position="451"/>
        <end position="472"/>
    </location>
</feature>
<sequence length="485" mass="55145">MPIIRANIVQPSTSINRHNVKVLPKRNNLFAFSSILSNKYAKGRLAISTISLDAQQSASLSTPFSNISDVKRSHQSFFQKPSTTDLTMPRTEHSQKQNSAPKHPNNNRHRRRRFIPFIIAFLVVILFACIAAILLGILYKSQQQITTLTTTSKHLILQQQKLQQHVRISKIFILTLLFIYLSACSNKQQQHRQVRLSFSINFTSFRFLPSEATSTSTGTSTTSSTTTATTTVTTTTTTTTTTDTTTTTTTTACYFGQDYVDLVEGGRRQISRLKTGDQVWTISHDGKRLIQDEIMCIPHAGPTTPTYFYTFKTLEEHTISLTDSHFILAMAKDEDKIKIIRASEVTLEHRLIMNHRTIGIEQIVYSERIGFYSPITLSGYLTVNNLSTSVYVEFLHAPHGFLHQITGPFRIYYRIARWLFGNNYAPFGITVKDEIHPISSFIVANYEPIRLVFTSFPLIKPIMFIVSFIYAIKHILLYKKKTVII</sequence>
<proteinExistence type="predicted"/>
<feature type="compositionally biased region" description="Low complexity" evidence="1">
    <location>
        <begin position="213"/>
        <end position="231"/>
    </location>
</feature>
<keyword evidence="6" id="KW-1185">Reference proteome</keyword>
<evidence type="ECO:0000256" key="1">
    <source>
        <dbReference type="SAM" id="MobiDB-lite"/>
    </source>
</evidence>
<comment type="caution">
    <text evidence="5">The sequence shown here is derived from an EMBL/GenBank/DDBJ whole genome shotgun (WGS) entry which is preliminary data.</text>
</comment>
<dbReference type="InterPro" id="IPR001767">
    <property type="entry name" value="Hedgehog_Hint"/>
</dbReference>
<dbReference type="Proteomes" id="UP000663866">
    <property type="component" value="Unassembled WGS sequence"/>
</dbReference>
<feature type="region of interest" description="Disordered" evidence="1">
    <location>
        <begin position="211"/>
        <end position="231"/>
    </location>
</feature>
<organism evidence="5 6">
    <name type="scientific">Rotaria magnacalcarata</name>
    <dbReference type="NCBI Taxonomy" id="392030"/>
    <lineage>
        <taxon>Eukaryota</taxon>
        <taxon>Metazoa</taxon>
        <taxon>Spiralia</taxon>
        <taxon>Gnathifera</taxon>
        <taxon>Rotifera</taxon>
        <taxon>Eurotatoria</taxon>
        <taxon>Bdelloidea</taxon>
        <taxon>Philodinida</taxon>
        <taxon>Philodinidae</taxon>
        <taxon>Rotaria</taxon>
    </lineage>
</organism>
<name>A0A819PSB5_9BILA</name>
<keyword evidence="2" id="KW-0812">Transmembrane</keyword>
<accession>A0A819PSB5</accession>
<dbReference type="Pfam" id="PF01079">
    <property type="entry name" value="Hint"/>
    <property type="match status" value="1"/>
</dbReference>
<dbReference type="Proteomes" id="UP000663842">
    <property type="component" value="Unassembled WGS sequence"/>
</dbReference>
<dbReference type="InterPro" id="IPR050387">
    <property type="entry name" value="Hedgehog_Signaling"/>
</dbReference>
<dbReference type="InterPro" id="IPR036844">
    <property type="entry name" value="Hint_dom_sf"/>
</dbReference>
<evidence type="ECO:0000313" key="5">
    <source>
        <dbReference type="EMBL" id="CAF4019386.1"/>
    </source>
</evidence>
<protein>
    <recommendedName>
        <fullName evidence="3">Hedgehog protein Hint domain-containing protein</fullName>
    </recommendedName>
</protein>
<evidence type="ECO:0000259" key="3">
    <source>
        <dbReference type="Pfam" id="PF01079"/>
    </source>
</evidence>
<gene>
    <name evidence="5" type="ORF">OVN521_LOCUS16104</name>
    <name evidence="4" type="ORF">UXM345_LOCUS11548</name>
</gene>
<dbReference type="AlphaFoldDB" id="A0A819PSB5"/>
<evidence type="ECO:0000256" key="2">
    <source>
        <dbReference type="SAM" id="Phobius"/>
    </source>
</evidence>
<dbReference type="PANTHER" id="PTHR11889">
    <property type="entry name" value="HEDGEHOG"/>
    <property type="match status" value="1"/>
</dbReference>
<evidence type="ECO:0000313" key="4">
    <source>
        <dbReference type="EMBL" id="CAF3919588.1"/>
    </source>
</evidence>
<keyword evidence="2" id="KW-0472">Membrane</keyword>
<dbReference type="PANTHER" id="PTHR11889:SF31">
    <property type="entry name" value="PROTEIN HEDGEHOG"/>
    <property type="match status" value="1"/>
</dbReference>
<feature type="domain" description="Hedgehog protein Hint" evidence="3">
    <location>
        <begin position="246"/>
        <end position="422"/>
    </location>
</feature>
<dbReference type="EMBL" id="CAJOBF010001157">
    <property type="protein sequence ID" value="CAF3919588.1"/>
    <property type="molecule type" value="Genomic_DNA"/>
</dbReference>
<reference evidence="5" key="1">
    <citation type="submission" date="2021-02" db="EMBL/GenBank/DDBJ databases">
        <authorList>
            <person name="Nowell W R."/>
        </authorList>
    </citation>
    <scope>NUCLEOTIDE SEQUENCE</scope>
</reference>
<feature type="region of interest" description="Disordered" evidence="1">
    <location>
        <begin position="81"/>
        <end position="108"/>
    </location>
</feature>
<keyword evidence="2" id="KW-1133">Transmembrane helix</keyword>
<dbReference type="SUPFAM" id="SSF51294">
    <property type="entry name" value="Hedgehog/intein (Hint) domain"/>
    <property type="match status" value="1"/>
</dbReference>